<evidence type="ECO:0000259" key="5">
    <source>
        <dbReference type="PROSITE" id="PS51186"/>
    </source>
</evidence>
<dbReference type="PANTHER" id="PTHR43792">
    <property type="entry name" value="GNAT FAMILY, PUTATIVE (AFU_ORTHOLOGUE AFUA_3G00765)-RELATED-RELATED"/>
    <property type="match status" value="1"/>
</dbReference>
<keyword evidence="1" id="KW-0808">Transferase</keyword>
<organism evidence="6 7">
    <name type="scientific">Haloglomus irregulare</name>
    <dbReference type="NCBI Taxonomy" id="2234134"/>
    <lineage>
        <taxon>Archaea</taxon>
        <taxon>Methanobacteriati</taxon>
        <taxon>Methanobacteriota</taxon>
        <taxon>Stenosarchaea group</taxon>
        <taxon>Halobacteria</taxon>
        <taxon>Halobacteriales</taxon>
        <taxon>Natronomonadaceae</taxon>
        <taxon>Haloglomus</taxon>
    </lineage>
</organism>
<gene>
    <name evidence="6" type="ORF">DP107_05320</name>
</gene>
<dbReference type="PROSITE" id="PS51186">
    <property type="entry name" value="GNAT"/>
    <property type="match status" value="1"/>
</dbReference>
<dbReference type="RefSeq" id="WP_144261111.1">
    <property type="nucleotide sequence ID" value="NZ_QMDX01000002.1"/>
</dbReference>
<evidence type="ECO:0000256" key="1">
    <source>
        <dbReference type="ARBA" id="ARBA00022679"/>
    </source>
</evidence>
<evidence type="ECO:0000313" key="6">
    <source>
        <dbReference type="EMBL" id="TSD15270.1"/>
    </source>
</evidence>
<dbReference type="Proteomes" id="UP000319894">
    <property type="component" value="Unassembled WGS sequence"/>
</dbReference>
<evidence type="ECO:0000256" key="2">
    <source>
        <dbReference type="ARBA" id="ARBA00023315"/>
    </source>
</evidence>
<proteinExistence type="inferred from homology"/>
<dbReference type="InterPro" id="IPR051531">
    <property type="entry name" value="N-acetyltransferase"/>
</dbReference>
<name>A0A554NE46_9EURY</name>
<evidence type="ECO:0000256" key="4">
    <source>
        <dbReference type="SAM" id="MobiDB-lite"/>
    </source>
</evidence>
<dbReference type="PANTHER" id="PTHR43792:SF8">
    <property type="entry name" value="[RIBOSOMAL PROTEIN US5]-ALANINE N-ACETYLTRANSFERASE"/>
    <property type="match status" value="1"/>
</dbReference>
<feature type="region of interest" description="Disordered" evidence="4">
    <location>
        <begin position="188"/>
        <end position="218"/>
    </location>
</feature>
<evidence type="ECO:0000313" key="7">
    <source>
        <dbReference type="Proteomes" id="UP000319894"/>
    </source>
</evidence>
<dbReference type="OrthoDB" id="120213at2157"/>
<dbReference type="AlphaFoldDB" id="A0A554NE46"/>
<evidence type="ECO:0000256" key="3">
    <source>
        <dbReference type="ARBA" id="ARBA00038502"/>
    </source>
</evidence>
<accession>A0A554NE46</accession>
<dbReference type="InterPro" id="IPR016181">
    <property type="entry name" value="Acyl_CoA_acyltransferase"/>
</dbReference>
<comment type="caution">
    <text evidence="6">The sequence shown here is derived from an EMBL/GenBank/DDBJ whole genome shotgun (WGS) entry which is preliminary data.</text>
</comment>
<comment type="similarity">
    <text evidence="3">Belongs to the acetyltransferase family. RimJ subfamily.</text>
</comment>
<feature type="domain" description="N-acetyltransferase" evidence="5">
    <location>
        <begin position="12"/>
        <end position="179"/>
    </location>
</feature>
<sequence length="218" mass="24066">MPGPVFRRGERVALHTLEREDLDLVARLRNDPELRWGLCPATPESDVTIERWFEDRVAETDASDEGAQFVVVPRGDPDVAAGYASLFDVQRPAGHGEIAVTIAPEHQDHGHVTDAVRELVAYGIEELRLNKIRGRALATDGRWRAALEDVGFRLGETRREARRVDGEHVDVVSYSLLADDWFDREDTVRGLPGRPPGATAAERGLDDPDSGAVDGGER</sequence>
<dbReference type="SUPFAM" id="SSF55729">
    <property type="entry name" value="Acyl-CoA N-acyltransferases (Nat)"/>
    <property type="match status" value="1"/>
</dbReference>
<protein>
    <recommendedName>
        <fullName evidence="5">N-acetyltransferase domain-containing protein</fullName>
    </recommendedName>
</protein>
<dbReference type="Pfam" id="PF13302">
    <property type="entry name" value="Acetyltransf_3"/>
    <property type="match status" value="1"/>
</dbReference>
<keyword evidence="7" id="KW-1185">Reference proteome</keyword>
<reference evidence="6 7" key="1">
    <citation type="submission" date="2018-06" db="EMBL/GenBank/DDBJ databases">
        <title>Natronomonas sp. F16-60 a new haloarchaeon isolated from a solar saltern of Isla Cristina, Huelva, Spain.</title>
        <authorList>
            <person name="Duran-Viseras A."/>
            <person name="Sanchez-Porro C."/>
            <person name="Ventosa A."/>
        </authorList>
    </citation>
    <scope>NUCLEOTIDE SEQUENCE [LARGE SCALE GENOMIC DNA]</scope>
    <source>
        <strain evidence="6 7">F16-60</strain>
    </source>
</reference>
<dbReference type="InParanoid" id="A0A554NE46"/>
<dbReference type="Gene3D" id="3.40.630.30">
    <property type="match status" value="1"/>
</dbReference>
<dbReference type="EMBL" id="QMDX01000002">
    <property type="protein sequence ID" value="TSD15270.1"/>
    <property type="molecule type" value="Genomic_DNA"/>
</dbReference>
<dbReference type="GO" id="GO:0016747">
    <property type="term" value="F:acyltransferase activity, transferring groups other than amino-acyl groups"/>
    <property type="evidence" value="ECO:0007669"/>
    <property type="project" value="InterPro"/>
</dbReference>
<dbReference type="InterPro" id="IPR000182">
    <property type="entry name" value="GNAT_dom"/>
</dbReference>
<keyword evidence="2" id="KW-0012">Acyltransferase</keyword>